<evidence type="ECO:0000313" key="11">
    <source>
        <dbReference type="EMBL" id="MCA2018439.1"/>
    </source>
</evidence>
<evidence type="ECO:0000313" key="12">
    <source>
        <dbReference type="Proteomes" id="UP001199044"/>
    </source>
</evidence>
<accession>A0ABS7YVF6</accession>
<dbReference type="Pfam" id="PF04262">
    <property type="entry name" value="Glu_cys_ligase"/>
    <property type="match status" value="1"/>
</dbReference>
<dbReference type="PANTHER" id="PTHR38761">
    <property type="entry name" value="GLUTAMATE--CYSTEINE LIGASE"/>
    <property type="match status" value="1"/>
</dbReference>
<comment type="similarity">
    <text evidence="2 8">Belongs to the glutamate--cysteine ligase type 1 family. Type 1 subfamily.</text>
</comment>
<dbReference type="EMBL" id="JAIWIU010000170">
    <property type="protein sequence ID" value="MCA2018439.1"/>
    <property type="molecule type" value="Genomic_DNA"/>
</dbReference>
<comment type="pathway">
    <text evidence="1 8 9">Sulfur metabolism; glutathione biosynthesis; glutathione from L-cysteine and L-glutamate: step 1/2.</text>
</comment>
<organism evidence="11 12">
    <name type="scientific">Vibrio tritonius</name>
    <dbReference type="NCBI Taxonomy" id="1435069"/>
    <lineage>
        <taxon>Bacteria</taxon>
        <taxon>Pseudomonadati</taxon>
        <taxon>Pseudomonadota</taxon>
        <taxon>Gammaproteobacteria</taxon>
        <taxon>Vibrionales</taxon>
        <taxon>Vibrionaceae</taxon>
        <taxon>Vibrio</taxon>
    </lineage>
</organism>
<dbReference type="GO" id="GO:0004357">
    <property type="term" value="F:glutamate-cysteine ligase activity"/>
    <property type="evidence" value="ECO:0007669"/>
    <property type="project" value="UniProtKB-EC"/>
</dbReference>
<dbReference type="EC" id="6.3.2.2" evidence="8"/>
<evidence type="ECO:0000256" key="3">
    <source>
        <dbReference type="ARBA" id="ARBA00022598"/>
    </source>
</evidence>
<dbReference type="HAMAP" id="MF_00578">
    <property type="entry name" value="Glu_cys_ligase"/>
    <property type="match status" value="1"/>
</dbReference>
<evidence type="ECO:0000256" key="5">
    <source>
        <dbReference type="ARBA" id="ARBA00022741"/>
    </source>
</evidence>
<evidence type="ECO:0000256" key="4">
    <source>
        <dbReference type="ARBA" id="ARBA00022684"/>
    </source>
</evidence>
<dbReference type="InterPro" id="IPR014746">
    <property type="entry name" value="Gln_synth/guanido_kin_cat_dom"/>
</dbReference>
<evidence type="ECO:0000256" key="2">
    <source>
        <dbReference type="ARBA" id="ARBA00008772"/>
    </source>
</evidence>
<keyword evidence="6 8" id="KW-0067">ATP-binding</keyword>
<dbReference type="Proteomes" id="UP001199044">
    <property type="component" value="Unassembled WGS sequence"/>
</dbReference>
<sequence length="521" mass="59143">MTKFAERLERVAKRPEVFKAFGRGVERETLRYQKDGSIAQTSHPDVLGAALTNSLVTTDYAESLLEFITPVSNDVDTLISQLEDIHHFAQSHLDNEQLWPLSMPCYVGAEDDVKIAQFGTSNSGRMKTLYRAGLKRRYGSLMQIISGVHFNFSFPDSFWDALYGEQSEEQRQTTKSKAYFGVIRNYYRFGWLIPYFFGASPALCSSFIQGRETSLPFENIGQTLYLPNATSLRLSDLGYTNHAQSSLRIGFNSIDEYLEGLNRAIRTPSEEFAEIGVKVDGEYRQLNSNVLQIENELYAPIRPKRVAKKGEKPSEALSRGGVEYIEVRSLDVNPFSPIGITAQQIRFLDLLVTWMALSDSDPMDDCELGCWRDNWRKVVTEGRKPDLMLQIGCHGEQLTLQQWAKRVFADLKLVAELMDSAKGGTEYQAVCHELERWIDHPELTLSAQVLAKTKELGGLGKVGSALGAQHNATNTEHSYKFYSEDFMMQEAEKSKVKQREMEQSDTESFDEFLARYFAYLN</sequence>
<dbReference type="NCBIfam" id="TIGR01434">
    <property type="entry name" value="glu_cys_ligase"/>
    <property type="match status" value="1"/>
</dbReference>
<dbReference type="InterPro" id="IPR007370">
    <property type="entry name" value="Glu_cys_ligase"/>
</dbReference>
<dbReference type="PANTHER" id="PTHR38761:SF1">
    <property type="entry name" value="GLUTAMATE--CYSTEINE LIGASE"/>
    <property type="match status" value="1"/>
</dbReference>
<evidence type="ECO:0000256" key="9">
    <source>
        <dbReference type="RuleBase" id="RU004391"/>
    </source>
</evidence>
<comment type="catalytic activity">
    <reaction evidence="7 8 9">
        <text>L-cysteine + L-glutamate + ATP = gamma-L-glutamyl-L-cysteine + ADP + phosphate + H(+)</text>
        <dbReference type="Rhea" id="RHEA:13285"/>
        <dbReference type="ChEBI" id="CHEBI:15378"/>
        <dbReference type="ChEBI" id="CHEBI:29985"/>
        <dbReference type="ChEBI" id="CHEBI:30616"/>
        <dbReference type="ChEBI" id="CHEBI:35235"/>
        <dbReference type="ChEBI" id="CHEBI:43474"/>
        <dbReference type="ChEBI" id="CHEBI:58173"/>
        <dbReference type="ChEBI" id="CHEBI:456216"/>
        <dbReference type="EC" id="6.3.2.2"/>
    </reaction>
</comment>
<evidence type="ECO:0000259" key="10">
    <source>
        <dbReference type="Pfam" id="PF04262"/>
    </source>
</evidence>
<protein>
    <recommendedName>
        <fullName evidence="8">Glutamate--cysteine ligase</fullName>
        <ecNumber evidence="8">6.3.2.2</ecNumber>
    </recommendedName>
    <alternativeName>
        <fullName evidence="8">Gamma-ECS</fullName>
        <shortName evidence="8">GCS</shortName>
    </alternativeName>
    <alternativeName>
        <fullName evidence="8">Gamma-glutamylcysteine synthetase</fullName>
    </alternativeName>
</protein>
<evidence type="ECO:0000256" key="7">
    <source>
        <dbReference type="ARBA" id="ARBA00048819"/>
    </source>
</evidence>
<dbReference type="SUPFAM" id="SSF55931">
    <property type="entry name" value="Glutamine synthetase/guanido kinase"/>
    <property type="match status" value="1"/>
</dbReference>
<evidence type="ECO:0000256" key="8">
    <source>
        <dbReference type="HAMAP-Rule" id="MF_00578"/>
    </source>
</evidence>
<name>A0ABS7YVF6_9VIBR</name>
<dbReference type="Gene3D" id="3.30.590.20">
    <property type="match status" value="1"/>
</dbReference>
<keyword evidence="3 8" id="KW-0436">Ligase</keyword>
<evidence type="ECO:0000256" key="1">
    <source>
        <dbReference type="ARBA" id="ARBA00005006"/>
    </source>
</evidence>
<evidence type="ECO:0000256" key="6">
    <source>
        <dbReference type="ARBA" id="ARBA00022840"/>
    </source>
</evidence>
<proteinExistence type="inferred from homology"/>
<keyword evidence="12" id="KW-1185">Reference proteome</keyword>
<keyword evidence="4 8" id="KW-0317">Glutathione biosynthesis</keyword>
<keyword evidence="5 8" id="KW-0547">Nucleotide-binding</keyword>
<reference evidence="12" key="1">
    <citation type="submission" date="2023-07" db="EMBL/GenBank/DDBJ databases">
        <title>Molecular identification of indigenous halophilic bacteria isolated from red sea cost, biodegradation of synthetic dyes and assessment of degraded metabolite toxicity.</title>
        <authorList>
            <person name="Chaieb K."/>
            <person name="Altayb H.N."/>
        </authorList>
    </citation>
    <scope>NUCLEOTIDE SEQUENCE [LARGE SCALE GENOMIC DNA]</scope>
    <source>
        <strain evidence="12">K20</strain>
    </source>
</reference>
<comment type="caution">
    <text evidence="11">The sequence shown here is derived from an EMBL/GenBank/DDBJ whole genome shotgun (WGS) entry which is preliminary data.</text>
</comment>
<feature type="domain" description="Glutamate--cysteine ligase" evidence="10">
    <location>
        <begin position="13"/>
        <end position="378"/>
    </location>
</feature>
<gene>
    <name evidence="8 11" type="primary">gshA</name>
    <name evidence="11" type="ORF">LDJ79_20145</name>
</gene>
<dbReference type="InterPro" id="IPR006334">
    <property type="entry name" value="Glut_cys_ligase"/>
</dbReference>
<dbReference type="RefSeq" id="WP_068712087.1">
    <property type="nucleotide sequence ID" value="NZ_AP014635.1"/>
</dbReference>